<dbReference type="GO" id="GO:0060326">
    <property type="term" value="P:cell chemotaxis"/>
    <property type="evidence" value="ECO:0007669"/>
    <property type="project" value="TreeGrafter"/>
</dbReference>
<evidence type="ECO:0000256" key="3">
    <source>
        <dbReference type="ARBA" id="ARBA00022989"/>
    </source>
</evidence>
<proteinExistence type="predicted"/>
<evidence type="ECO:0000313" key="10">
    <source>
        <dbReference type="Ensembl" id="ENSPMEP00000031860.1"/>
    </source>
</evidence>
<comment type="subcellular location">
    <subcellularLocation>
        <location evidence="1">Membrane</location>
    </subcellularLocation>
</comment>
<dbReference type="STRING" id="48701.ENSPMEP00000031860"/>
<feature type="transmembrane region" description="Helical" evidence="8">
    <location>
        <begin position="176"/>
        <end position="198"/>
    </location>
</feature>
<reference evidence="10" key="2">
    <citation type="submission" date="2025-09" db="UniProtKB">
        <authorList>
            <consortium name="Ensembl"/>
        </authorList>
    </citation>
    <scope>IDENTIFICATION</scope>
</reference>
<dbReference type="PANTHER" id="PTHR10489:SF946">
    <property type="entry name" value="LEUKOTRIENE B4 RECEPTOR 1-LIKE"/>
    <property type="match status" value="1"/>
</dbReference>
<keyword evidence="2 8" id="KW-0812">Transmembrane</keyword>
<feature type="transmembrane region" description="Helical" evidence="8">
    <location>
        <begin position="94"/>
        <end position="115"/>
    </location>
</feature>
<dbReference type="PROSITE" id="PS50262">
    <property type="entry name" value="G_PROTEIN_RECEP_F1_2"/>
    <property type="match status" value="1"/>
</dbReference>
<keyword evidence="4" id="KW-0297">G-protein coupled receptor</keyword>
<keyword evidence="11" id="KW-1185">Reference proteome</keyword>
<feature type="transmembrane region" description="Helical" evidence="8">
    <location>
        <begin position="59"/>
        <end position="82"/>
    </location>
</feature>
<feature type="transmembrane region" description="Helical" evidence="8">
    <location>
        <begin position="22"/>
        <end position="47"/>
    </location>
</feature>
<dbReference type="SUPFAM" id="SSF81321">
    <property type="entry name" value="Family A G protein-coupled receptor-like"/>
    <property type="match status" value="1"/>
</dbReference>
<evidence type="ECO:0000259" key="9">
    <source>
        <dbReference type="PROSITE" id="PS50262"/>
    </source>
</evidence>
<keyword evidence="6" id="KW-0675">Receptor</keyword>
<dbReference type="GO" id="GO:0006955">
    <property type="term" value="P:immune response"/>
    <property type="evidence" value="ECO:0007669"/>
    <property type="project" value="TreeGrafter"/>
</dbReference>
<dbReference type="InterPro" id="IPR000276">
    <property type="entry name" value="GPCR_Rhodpsn"/>
</dbReference>
<dbReference type="GO" id="GO:0016493">
    <property type="term" value="F:C-C chemokine receptor activity"/>
    <property type="evidence" value="ECO:0007669"/>
    <property type="project" value="TreeGrafter"/>
</dbReference>
<dbReference type="InterPro" id="IPR050119">
    <property type="entry name" value="CCR1-9-like"/>
</dbReference>
<organism evidence="10 11">
    <name type="scientific">Poecilia mexicana</name>
    <dbReference type="NCBI Taxonomy" id="48701"/>
    <lineage>
        <taxon>Eukaryota</taxon>
        <taxon>Metazoa</taxon>
        <taxon>Chordata</taxon>
        <taxon>Craniata</taxon>
        <taxon>Vertebrata</taxon>
        <taxon>Euteleostomi</taxon>
        <taxon>Actinopterygii</taxon>
        <taxon>Neopterygii</taxon>
        <taxon>Teleostei</taxon>
        <taxon>Neoteleostei</taxon>
        <taxon>Acanthomorphata</taxon>
        <taxon>Ovalentaria</taxon>
        <taxon>Atherinomorphae</taxon>
        <taxon>Cyprinodontiformes</taxon>
        <taxon>Poeciliidae</taxon>
        <taxon>Poeciliinae</taxon>
        <taxon>Poecilia</taxon>
    </lineage>
</organism>
<feature type="transmembrane region" description="Helical" evidence="8">
    <location>
        <begin position="136"/>
        <end position="156"/>
    </location>
</feature>
<keyword evidence="5 8" id="KW-0472">Membrane</keyword>
<dbReference type="Gene3D" id="1.20.1070.10">
    <property type="entry name" value="Rhodopsin 7-helix transmembrane proteins"/>
    <property type="match status" value="1"/>
</dbReference>
<dbReference type="PANTHER" id="PTHR10489">
    <property type="entry name" value="CELL ADHESION MOLECULE"/>
    <property type="match status" value="1"/>
</dbReference>
<protein>
    <recommendedName>
        <fullName evidence="9">G-protein coupled receptors family 1 profile domain-containing protein</fullName>
    </recommendedName>
</protein>
<dbReference type="GO" id="GO:0019722">
    <property type="term" value="P:calcium-mediated signaling"/>
    <property type="evidence" value="ECO:0007669"/>
    <property type="project" value="TreeGrafter"/>
</dbReference>
<keyword evidence="7" id="KW-0807">Transducer</keyword>
<dbReference type="GO" id="GO:0007204">
    <property type="term" value="P:positive regulation of cytosolic calcium ion concentration"/>
    <property type="evidence" value="ECO:0007669"/>
    <property type="project" value="TreeGrafter"/>
</dbReference>
<evidence type="ECO:0000256" key="8">
    <source>
        <dbReference type="SAM" id="Phobius"/>
    </source>
</evidence>
<accession>A0A3B3YXX6</accession>
<feature type="domain" description="G-protein coupled receptors family 1 profile" evidence="9">
    <location>
        <begin position="38"/>
        <end position="277"/>
    </location>
</feature>
<dbReference type="GO" id="GO:0019957">
    <property type="term" value="F:C-C chemokine binding"/>
    <property type="evidence" value="ECO:0007669"/>
    <property type="project" value="TreeGrafter"/>
</dbReference>
<dbReference type="PRINTS" id="PR00237">
    <property type="entry name" value="GPCRRHODOPSN"/>
</dbReference>
<dbReference type="AlphaFoldDB" id="A0A3B3YXX6"/>
<evidence type="ECO:0000256" key="2">
    <source>
        <dbReference type="ARBA" id="ARBA00022692"/>
    </source>
</evidence>
<dbReference type="GO" id="GO:0009897">
    <property type="term" value="C:external side of plasma membrane"/>
    <property type="evidence" value="ECO:0007669"/>
    <property type="project" value="TreeGrafter"/>
</dbReference>
<dbReference type="Ensembl" id="ENSPMET00000025214.1">
    <property type="protein sequence ID" value="ENSPMEP00000031860.1"/>
    <property type="gene ID" value="ENSPMEG00000019285.1"/>
</dbReference>
<dbReference type="Proteomes" id="UP000261480">
    <property type="component" value="Unplaced"/>
</dbReference>
<evidence type="ECO:0000256" key="5">
    <source>
        <dbReference type="ARBA" id="ARBA00023136"/>
    </source>
</evidence>
<evidence type="ECO:0000256" key="7">
    <source>
        <dbReference type="ARBA" id="ARBA00023224"/>
    </source>
</evidence>
<reference evidence="10" key="1">
    <citation type="submission" date="2025-08" db="UniProtKB">
        <authorList>
            <consortium name="Ensembl"/>
        </authorList>
    </citation>
    <scope>IDENTIFICATION</scope>
</reference>
<feature type="transmembrane region" description="Helical" evidence="8">
    <location>
        <begin position="218"/>
        <end position="244"/>
    </location>
</feature>
<keyword evidence="3 8" id="KW-1133">Transmembrane helix</keyword>
<name>A0A3B3YXX6_9TELE</name>
<evidence type="ECO:0000256" key="4">
    <source>
        <dbReference type="ARBA" id="ARBA00023040"/>
    </source>
</evidence>
<evidence type="ECO:0000313" key="11">
    <source>
        <dbReference type="Proteomes" id="UP000261480"/>
    </source>
</evidence>
<sequence length="339" mass="37884">MEPSNLSSSGPLPPPSLQSKGVVPVVVMSFCCIVGVSGNIAVILLKPNWHHLSSQSRTLMLNLAVSDLLCLLTLSPWIYPLLYGWKFGLAACKILTYLVYCSIHGSKLTVTVLSVQRYLTVVHQRRFPQVKKRAMLALLWMAPLILAVPVLVVRQLPTNQQPIVCQSKYTSTTQGVVVLLAETVFDLCSFALVVFSYVRLHRTVNQAAFFNNPQTTRLITSIIVSYFVVWTPYHVINILGVAAMCLNNKILLKFCKDTWDIAKALTFVNSCLNRLLYAFTSNKMCVLCQKKEEVQSQSLQTTQSPDIGSVGVHCIENIYYTRKKKTILSVLLNTNILKT</sequence>
<dbReference type="InterPro" id="IPR017452">
    <property type="entry name" value="GPCR_Rhodpsn_7TM"/>
</dbReference>
<dbReference type="Pfam" id="PF00001">
    <property type="entry name" value="7tm_1"/>
    <property type="match status" value="1"/>
</dbReference>
<evidence type="ECO:0000256" key="6">
    <source>
        <dbReference type="ARBA" id="ARBA00023170"/>
    </source>
</evidence>
<evidence type="ECO:0000256" key="1">
    <source>
        <dbReference type="ARBA" id="ARBA00004370"/>
    </source>
</evidence>